<protein>
    <submittedName>
        <fullName evidence="2">Uncharacterized protein</fullName>
    </submittedName>
</protein>
<evidence type="ECO:0000256" key="1">
    <source>
        <dbReference type="SAM" id="Coils"/>
    </source>
</evidence>
<accession>A0A7X0SEV3</accession>
<dbReference type="Proteomes" id="UP000585258">
    <property type="component" value="Unassembled WGS sequence"/>
</dbReference>
<dbReference type="RefSeq" id="WP_185165309.1">
    <property type="nucleotide sequence ID" value="NZ_JACKWY010000012.1"/>
</dbReference>
<feature type="coiled-coil region" evidence="1">
    <location>
        <begin position="31"/>
        <end position="72"/>
    </location>
</feature>
<dbReference type="AlphaFoldDB" id="A0A7X0SEV3"/>
<evidence type="ECO:0000313" key="3">
    <source>
        <dbReference type="Proteomes" id="UP000585258"/>
    </source>
</evidence>
<gene>
    <name evidence="2" type="ORF">H7E68_16185</name>
</gene>
<comment type="caution">
    <text evidence="2">The sequence shown here is derived from an EMBL/GenBank/DDBJ whole genome shotgun (WGS) entry which is preliminary data.</text>
</comment>
<sequence length="73" mass="8370">MKCNHKGADGESAIVDNRCGVCGIVVPIDLEEKLQAQMSELKEYIDKIEHQRDRYIEENKALREVVRNLSKVI</sequence>
<name>A0A7X0SEV3_9CLOT</name>
<evidence type="ECO:0000313" key="2">
    <source>
        <dbReference type="EMBL" id="MBB6716245.1"/>
    </source>
</evidence>
<reference evidence="2 3" key="1">
    <citation type="submission" date="2020-08" db="EMBL/GenBank/DDBJ databases">
        <title>Clostridia isolated from Swiss meat.</title>
        <authorList>
            <person name="Wambui J."/>
            <person name="Stevens M.J.A."/>
            <person name="Stephan R."/>
        </authorList>
    </citation>
    <scope>NUCLEOTIDE SEQUENCE [LARGE SCALE GENOMIC DNA]</scope>
    <source>
        <strain evidence="2 3">CM001</strain>
    </source>
</reference>
<dbReference type="EMBL" id="JACKWY010000012">
    <property type="protein sequence ID" value="MBB6716245.1"/>
    <property type="molecule type" value="Genomic_DNA"/>
</dbReference>
<keyword evidence="1" id="KW-0175">Coiled coil</keyword>
<organism evidence="2 3">
    <name type="scientific">Clostridium gasigenes</name>
    <dbReference type="NCBI Taxonomy" id="94869"/>
    <lineage>
        <taxon>Bacteria</taxon>
        <taxon>Bacillati</taxon>
        <taxon>Bacillota</taxon>
        <taxon>Clostridia</taxon>
        <taxon>Eubacteriales</taxon>
        <taxon>Clostridiaceae</taxon>
        <taxon>Clostridium</taxon>
    </lineage>
</organism>
<proteinExistence type="predicted"/>